<reference evidence="2" key="2">
    <citation type="submission" date="2021-08" db="EMBL/GenBank/DDBJ databases">
        <authorList>
            <person name="Dalcin Martins P."/>
        </authorList>
    </citation>
    <scope>NUCLEOTIDE SEQUENCE</scope>
    <source>
        <strain evidence="2">MAG_39</strain>
    </source>
</reference>
<proteinExistence type="predicted"/>
<reference evidence="2" key="1">
    <citation type="journal article" date="2021" name="bioRxiv">
        <title>Unraveling nitrogen, sulfur and carbon metabolic pathways and microbial community transcriptional responses to substrate deprivation and toxicity stresses in a bioreactor mimicking anoxic brackish coastal sediment conditions.</title>
        <authorList>
            <person name="Martins P.D."/>
            <person name="Echeveste M.J."/>
            <person name="Arshad A."/>
            <person name="Kurth J."/>
            <person name="Ouboter H."/>
            <person name="Jetten M.S.M."/>
            <person name="Welte C.U."/>
        </authorList>
    </citation>
    <scope>NUCLEOTIDE SEQUENCE</scope>
    <source>
        <strain evidence="2">MAG_39</strain>
    </source>
</reference>
<protein>
    <submittedName>
        <fullName evidence="2">Phage holin family protein</fullName>
    </submittedName>
</protein>
<dbReference type="Pfam" id="PF07332">
    <property type="entry name" value="Phage_holin_3_6"/>
    <property type="match status" value="1"/>
</dbReference>
<keyword evidence="1" id="KW-0472">Membrane</keyword>
<evidence type="ECO:0000313" key="2">
    <source>
        <dbReference type="EMBL" id="MBZ0154693.1"/>
    </source>
</evidence>
<gene>
    <name evidence="2" type="ORF">K8I29_00575</name>
</gene>
<feature type="transmembrane region" description="Helical" evidence="1">
    <location>
        <begin position="47"/>
        <end position="72"/>
    </location>
</feature>
<dbReference type="Proteomes" id="UP000705867">
    <property type="component" value="Unassembled WGS sequence"/>
</dbReference>
<evidence type="ECO:0000256" key="1">
    <source>
        <dbReference type="SAM" id="Phobius"/>
    </source>
</evidence>
<evidence type="ECO:0000313" key="3">
    <source>
        <dbReference type="Proteomes" id="UP000705867"/>
    </source>
</evidence>
<sequence>MSYVKEERSLGELFSELTQEVQRLFRQEVDLAKLELSQKISRMVKDVTFLSVGIAVGYAAFLALAATVIIILGTFMPWWLSSLLVTALLAGGSYALVRKGLDDMRRGDLAPRQTLETLKEDKEWMKERM</sequence>
<keyword evidence="1" id="KW-0812">Transmembrane</keyword>
<dbReference type="AlphaFoldDB" id="A0A953J1T3"/>
<feature type="transmembrane region" description="Helical" evidence="1">
    <location>
        <begin position="78"/>
        <end position="97"/>
    </location>
</feature>
<dbReference type="InterPro" id="IPR009937">
    <property type="entry name" value="Phage_holin_3_6"/>
</dbReference>
<dbReference type="EMBL" id="JAIOIV010000010">
    <property type="protein sequence ID" value="MBZ0154693.1"/>
    <property type="molecule type" value="Genomic_DNA"/>
</dbReference>
<accession>A0A953J1T3</accession>
<comment type="caution">
    <text evidence="2">The sequence shown here is derived from an EMBL/GenBank/DDBJ whole genome shotgun (WGS) entry which is preliminary data.</text>
</comment>
<name>A0A953J1T3_9BACT</name>
<keyword evidence="1" id="KW-1133">Transmembrane helix</keyword>
<organism evidence="2 3">
    <name type="scientific">Candidatus Nitrobium versatile</name>
    <dbReference type="NCBI Taxonomy" id="2884831"/>
    <lineage>
        <taxon>Bacteria</taxon>
        <taxon>Pseudomonadati</taxon>
        <taxon>Nitrospirota</taxon>
        <taxon>Nitrospiria</taxon>
        <taxon>Nitrospirales</taxon>
        <taxon>Nitrospiraceae</taxon>
        <taxon>Candidatus Nitrobium</taxon>
    </lineage>
</organism>